<proteinExistence type="predicted"/>
<feature type="transmembrane region" description="Helical" evidence="2">
    <location>
        <begin position="53"/>
        <end position="70"/>
    </location>
</feature>
<feature type="compositionally biased region" description="Basic and acidic residues" evidence="1">
    <location>
        <begin position="149"/>
        <end position="168"/>
    </location>
</feature>
<feature type="transmembrane region" description="Helical" evidence="2">
    <location>
        <begin position="82"/>
        <end position="101"/>
    </location>
</feature>
<gene>
    <name evidence="3" type="ORF">RND61_01870</name>
</gene>
<organism evidence="3 4">
    <name type="scientific">Streptomyces tamarix</name>
    <dbReference type="NCBI Taxonomy" id="3078565"/>
    <lineage>
        <taxon>Bacteria</taxon>
        <taxon>Bacillati</taxon>
        <taxon>Actinomycetota</taxon>
        <taxon>Actinomycetes</taxon>
        <taxon>Kitasatosporales</taxon>
        <taxon>Streptomycetaceae</taxon>
        <taxon>Streptomyces</taxon>
    </lineage>
</organism>
<evidence type="ECO:0000313" key="3">
    <source>
        <dbReference type="EMBL" id="MDT9680841.1"/>
    </source>
</evidence>
<evidence type="ECO:0000256" key="2">
    <source>
        <dbReference type="SAM" id="Phobius"/>
    </source>
</evidence>
<comment type="caution">
    <text evidence="3">The sequence shown here is derived from an EMBL/GenBank/DDBJ whole genome shotgun (WGS) entry which is preliminary data.</text>
</comment>
<sequence>MTGRPVALTAGAVLLAEAVGAVLLHGVLAAVLSNQRMSLAGLDPDAMITGTWVAGGVLGAYLALCGAVLLRTGVRRAAPGRWGRVLLVTCAVTHAVLGAVAVGLVGWAAFAWLMAAMGLVVLSLVAYEGPRDPAGTATDDRPTGTAIADRPDDWPDDRPAGTATDDRPGGPAGQAPHSA</sequence>
<feature type="region of interest" description="Disordered" evidence="1">
    <location>
        <begin position="133"/>
        <end position="179"/>
    </location>
</feature>
<dbReference type="RefSeq" id="WP_315875830.1">
    <property type="nucleotide sequence ID" value="NZ_JAWCTQ010000001.1"/>
</dbReference>
<keyword evidence="2" id="KW-1133">Transmembrane helix</keyword>
<keyword evidence="2" id="KW-0472">Membrane</keyword>
<evidence type="ECO:0000256" key="1">
    <source>
        <dbReference type="SAM" id="MobiDB-lite"/>
    </source>
</evidence>
<evidence type="ECO:0000313" key="4">
    <source>
        <dbReference type="Proteomes" id="UP001250181"/>
    </source>
</evidence>
<name>A0ABU3QDP9_9ACTN</name>
<dbReference type="EMBL" id="JAWCTQ010000001">
    <property type="protein sequence ID" value="MDT9680841.1"/>
    <property type="molecule type" value="Genomic_DNA"/>
</dbReference>
<protein>
    <recommendedName>
        <fullName evidence="5">Integral membrane protein</fullName>
    </recommendedName>
</protein>
<dbReference type="Proteomes" id="UP001250181">
    <property type="component" value="Unassembled WGS sequence"/>
</dbReference>
<accession>A0ABU3QDP9</accession>
<keyword evidence="2" id="KW-0812">Transmembrane</keyword>
<evidence type="ECO:0008006" key="5">
    <source>
        <dbReference type="Google" id="ProtNLM"/>
    </source>
</evidence>
<feature type="transmembrane region" description="Helical" evidence="2">
    <location>
        <begin position="107"/>
        <end position="127"/>
    </location>
</feature>
<keyword evidence="4" id="KW-1185">Reference proteome</keyword>
<reference evidence="3 4" key="1">
    <citation type="submission" date="2023-09" db="EMBL/GenBank/DDBJ databases">
        <title>Streptomyces sp. nov.: A antagonism against Alternaria gaisen Producing Streptochlin, Isolated from Tamarix root soil.</title>
        <authorList>
            <person name="Chen Y."/>
        </authorList>
    </citation>
    <scope>NUCLEOTIDE SEQUENCE [LARGE SCALE GENOMIC DNA]</scope>
    <source>
        <strain evidence="3 4">TRM76323</strain>
    </source>
</reference>